<evidence type="ECO:0000256" key="8">
    <source>
        <dbReference type="ARBA" id="ARBA00022842"/>
    </source>
</evidence>
<dbReference type="RefSeq" id="WP_118415869.1">
    <property type="nucleotide sequence ID" value="NZ_DAWDMC010000160.1"/>
</dbReference>
<evidence type="ECO:0000256" key="4">
    <source>
        <dbReference type="ARBA" id="ARBA00022695"/>
    </source>
</evidence>
<dbReference type="CDD" id="cd05403">
    <property type="entry name" value="NT_KNTase_like"/>
    <property type="match status" value="1"/>
</dbReference>
<name>A0A4Y8VHH5_9BACT</name>
<organism evidence="11 12">
    <name type="scientific">Segatella hominis</name>
    <dbReference type="NCBI Taxonomy" id="2518605"/>
    <lineage>
        <taxon>Bacteria</taxon>
        <taxon>Pseudomonadati</taxon>
        <taxon>Bacteroidota</taxon>
        <taxon>Bacteroidia</taxon>
        <taxon>Bacteroidales</taxon>
        <taxon>Prevotellaceae</taxon>
        <taxon>Segatella</taxon>
    </lineage>
</organism>
<dbReference type="EMBL" id="SGVY01000024">
    <property type="protein sequence ID" value="TFH79649.1"/>
    <property type="molecule type" value="Genomic_DNA"/>
</dbReference>
<keyword evidence="6" id="KW-0547">Nucleotide-binding</keyword>
<dbReference type="InterPro" id="IPR002934">
    <property type="entry name" value="Polymerase_NTP_transf_dom"/>
</dbReference>
<comment type="cofactor">
    <cofactor evidence="1">
        <name>Mg(2+)</name>
        <dbReference type="ChEBI" id="CHEBI:18420"/>
    </cofactor>
</comment>
<evidence type="ECO:0000256" key="5">
    <source>
        <dbReference type="ARBA" id="ARBA00022723"/>
    </source>
</evidence>
<evidence type="ECO:0000259" key="10">
    <source>
        <dbReference type="Pfam" id="PF01909"/>
    </source>
</evidence>
<evidence type="ECO:0000256" key="1">
    <source>
        <dbReference type="ARBA" id="ARBA00001946"/>
    </source>
</evidence>
<dbReference type="OrthoDB" id="798692at2"/>
<feature type="domain" description="Polymerase nucleotidyl transferase" evidence="10">
    <location>
        <begin position="10"/>
        <end position="94"/>
    </location>
</feature>
<comment type="caution">
    <text evidence="11">The sequence shown here is derived from an EMBL/GenBank/DDBJ whole genome shotgun (WGS) entry which is preliminary data.</text>
</comment>
<proteinExistence type="inferred from homology"/>
<evidence type="ECO:0000256" key="6">
    <source>
        <dbReference type="ARBA" id="ARBA00022741"/>
    </source>
</evidence>
<protein>
    <submittedName>
        <fullName evidence="11">Nucleotidyltransferase</fullName>
    </submittedName>
</protein>
<dbReference type="GO" id="GO:0046872">
    <property type="term" value="F:metal ion binding"/>
    <property type="evidence" value="ECO:0007669"/>
    <property type="project" value="UniProtKB-KW"/>
</dbReference>
<dbReference type="Gene3D" id="3.30.460.10">
    <property type="entry name" value="Beta Polymerase, domain 2"/>
    <property type="match status" value="1"/>
</dbReference>
<dbReference type="GO" id="GO:0005524">
    <property type="term" value="F:ATP binding"/>
    <property type="evidence" value="ECO:0007669"/>
    <property type="project" value="UniProtKB-KW"/>
</dbReference>
<evidence type="ECO:0000256" key="9">
    <source>
        <dbReference type="ARBA" id="ARBA00038276"/>
    </source>
</evidence>
<keyword evidence="12" id="KW-1185">Reference proteome</keyword>
<evidence type="ECO:0000256" key="2">
    <source>
        <dbReference type="ARBA" id="ARBA00022649"/>
    </source>
</evidence>
<dbReference type="PANTHER" id="PTHR33571">
    <property type="entry name" value="SSL8005 PROTEIN"/>
    <property type="match status" value="1"/>
</dbReference>
<dbReference type="SUPFAM" id="SSF81301">
    <property type="entry name" value="Nucleotidyltransferase"/>
    <property type="match status" value="1"/>
</dbReference>
<keyword evidence="2" id="KW-1277">Toxin-antitoxin system</keyword>
<keyword evidence="7" id="KW-0067">ATP-binding</keyword>
<evidence type="ECO:0000256" key="7">
    <source>
        <dbReference type="ARBA" id="ARBA00022840"/>
    </source>
</evidence>
<dbReference type="InterPro" id="IPR043519">
    <property type="entry name" value="NT_sf"/>
</dbReference>
<keyword evidence="4" id="KW-0548">Nucleotidyltransferase</keyword>
<dbReference type="Proteomes" id="UP000297872">
    <property type="component" value="Unassembled WGS sequence"/>
</dbReference>
<keyword evidence="8" id="KW-0460">Magnesium</keyword>
<reference evidence="11 12" key="1">
    <citation type="submission" date="2019-02" db="EMBL/GenBank/DDBJ databases">
        <title>Draft Genome Sequence of the Prevotella sp. BCRC 81118, Isolated from Human Feces.</title>
        <authorList>
            <person name="Huang C.-H."/>
        </authorList>
    </citation>
    <scope>NUCLEOTIDE SEQUENCE [LARGE SCALE GENOMIC DNA]</scope>
    <source>
        <strain evidence="11 12">BCRC 81118</strain>
    </source>
</reference>
<evidence type="ECO:0000313" key="11">
    <source>
        <dbReference type="EMBL" id="TFH79649.1"/>
    </source>
</evidence>
<gene>
    <name evidence="11" type="ORF">EXN75_09775</name>
</gene>
<sequence length="100" mass="11621">MDRYQIIRIIHDYMSRKPVLKAWIFGSFARGEEKAQSDIDILFVPDFEHGSFTLLTHGGMYEDLKQLLGREVDLVVDGSLRPYAQESVERDKILVYERAS</sequence>
<dbReference type="PANTHER" id="PTHR33571:SF14">
    <property type="entry name" value="PROTEIN ADENYLYLTRANSFERASE MJ0435-RELATED"/>
    <property type="match status" value="1"/>
</dbReference>
<comment type="similarity">
    <text evidence="9">Belongs to the MntA antitoxin family.</text>
</comment>
<evidence type="ECO:0000256" key="3">
    <source>
        <dbReference type="ARBA" id="ARBA00022679"/>
    </source>
</evidence>
<keyword evidence="3 11" id="KW-0808">Transferase</keyword>
<accession>A0A4Y8VHH5</accession>
<dbReference type="GO" id="GO:0016779">
    <property type="term" value="F:nucleotidyltransferase activity"/>
    <property type="evidence" value="ECO:0007669"/>
    <property type="project" value="UniProtKB-KW"/>
</dbReference>
<dbReference type="Pfam" id="PF01909">
    <property type="entry name" value="NTP_transf_2"/>
    <property type="match status" value="1"/>
</dbReference>
<dbReference type="InterPro" id="IPR052038">
    <property type="entry name" value="Type-VII_TA_antitoxin"/>
</dbReference>
<evidence type="ECO:0000313" key="12">
    <source>
        <dbReference type="Proteomes" id="UP000297872"/>
    </source>
</evidence>
<dbReference type="AlphaFoldDB" id="A0A4Y8VHH5"/>
<keyword evidence="5" id="KW-0479">Metal-binding</keyword>